<evidence type="ECO:0000313" key="3">
    <source>
        <dbReference type="EMBL" id="NGY60287.1"/>
    </source>
</evidence>
<dbReference type="Gene3D" id="2.40.50.90">
    <property type="match status" value="1"/>
</dbReference>
<feature type="region of interest" description="Disordered" evidence="1">
    <location>
        <begin position="141"/>
        <end position="190"/>
    </location>
</feature>
<comment type="caution">
    <text evidence="3">The sequence shown here is derived from an EMBL/GenBank/DDBJ whole genome shotgun (WGS) entry which is preliminary data.</text>
</comment>
<feature type="compositionally biased region" description="Pro residues" evidence="1">
    <location>
        <begin position="157"/>
        <end position="187"/>
    </location>
</feature>
<dbReference type="InterPro" id="IPR012291">
    <property type="entry name" value="CBM2_carb-bd_dom_sf"/>
</dbReference>
<dbReference type="SUPFAM" id="SSF49384">
    <property type="entry name" value="Carbohydrate-binding domain"/>
    <property type="match status" value="1"/>
</dbReference>
<dbReference type="InterPro" id="IPR001919">
    <property type="entry name" value="CBD2"/>
</dbReference>
<accession>A0A7C9RQU0</accession>
<dbReference type="GO" id="GO:0005975">
    <property type="term" value="P:carbohydrate metabolic process"/>
    <property type="evidence" value="ECO:0007669"/>
    <property type="project" value="InterPro"/>
</dbReference>
<organism evidence="3 4">
    <name type="scientific">Lentzea alba</name>
    <dbReference type="NCBI Taxonomy" id="2714351"/>
    <lineage>
        <taxon>Bacteria</taxon>
        <taxon>Bacillati</taxon>
        <taxon>Actinomycetota</taxon>
        <taxon>Actinomycetes</taxon>
        <taxon>Pseudonocardiales</taxon>
        <taxon>Pseudonocardiaceae</taxon>
        <taxon>Lentzea</taxon>
    </lineage>
</organism>
<dbReference type="RefSeq" id="WP_166046258.1">
    <property type="nucleotide sequence ID" value="NZ_JAAMPJ010000003.1"/>
</dbReference>
<dbReference type="PROSITE" id="PS51173">
    <property type="entry name" value="CBM2"/>
    <property type="match status" value="1"/>
</dbReference>
<keyword evidence="4" id="KW-1185">Reference proteome</keyword>
<dbReference type="SMART" id="SM00637">
    <property type="entry name" value="CBD_II"/>
    <property type="match status" value="1"/>
</dbReference>
<evidence type="ECO:0000256" key="1">
    <source>
        <dbReference type="SAM" id="MobiDB-lite"/>
    </source>
</evidence>
<sequence length="293" mass="30196">MLVLLSGACSADPPDAPPSTRTPVKPPSLINEVVPPQNVITVVRDVIDGRTIELADGSKVRVASLAAPAPCWSDTALAFARKTLLASSVRFSGLAPGEITLELEDGTDYAVLAVQQGAMRPEGVDGGPLIAAQAEATAAKRGMWGPPCNGSDTSAPAPAPTTTPPAQAPQPPAPPAPTTTTTPPQPAKPCAVSYEVTQQWPGGFQANVTLRNTGTKATNGWVLRWNFAGGEVVREMWNATARQAGPTMNALNADYNPQIAPGGSVVIGFNANSQRPGSEPSSFTLNGAQCSVE</sequence>
<name>A0A7C9RQU0_9PSEU</name>
<dbReference type="InterPro" id="IPR008965">
    <property type="entry name" value="CBM2/CBM3_carb-bd_dom_sf"/>
</dbReference>
<evidence type="ECO:0000313" key="4">
    <source>
        <dbReference type="Proteomes" id="UP000481360"/>
    </source>
</evidence>
<feature type="region of interest" description="Disordered" evidence="1">
    <location>
        <begin position="273"/>
        <end position="293"/>
    </location>
</feature>
<feature type="domain" description="CBM2" evidence="2">
    <location>
        <begin position="183"/>
        <end position="293"/>
    </location>
</feature>
<dbReference type="EMBL" id="JAAMPJ010000003">
    <property type="protein sequence ID" value="NGY60287.1"/>
    <property type="molecule type" value="Genomic_DNA"/>
</dbReference>
<dbReference type="GO" id="GO:0030247">
    <property type="term" value="F:polysaccharide binding"/>
    <property type="evidence" value="ECO:0007669"/>
    <property type="project" value="UniProtKB-UniRule"/>
</dbReference>
<protein>
    <recommendedName>
        <fullName evidence="2">CBM2 domain-containing protein</fullName>
    </recommendedName>
</protein>
<dbReference type="Pfam" id="PF00553">
    <property type="entry name" value="CBM_2"/>
    <property type="match status" value="1"/>
</dbReference>
<dbReference type="Gene3D" id="2.60.40.290">
    <property type="match status" value="1"/>
</dbReference>
<dbReference type="AlphaFoldDB" id="A0A7C9RQU0"/>
<dbReference type="SUPFAM" id="SSF50199">
    <property type="entry name" value="Staphylococcal nuclease"/>
    <property type="match status" value="1"/>
</dbReference>
<dbReference type="Proteomes" id="UP000481360">
    <property type="component" value="Unassembled WGS sequence"/>
</dbReference>
<dbReference type="GO" id="GO:0004553">
    <property type="term" value="F:hydrolase activity, hydrolyzing O-glycosyl compounds"/>
    <property type="evidence" value="ECO:0007669"/>
    <property type="project" value="InterPro"/>
</dbReference>
<dbReference type="InterPro" id="IPR035437">
    <property type="entry name" value="SNase_OB-fold_sf"/>
</dbReference>
<gene>
    <name evidence="3" type="ORF">G7043_15255</name>
</gene>
<evidence type="ECO:0000259" key="2">
    <source>
        <dbReference type="PROSITE" id="PS51173"/>
    </source>
</evidence>
<reference evidence="3 4" key="1">
    <citation type="submission" date="2020-03" db="EMBL/GenBank/DDBJ databases">
        <title>Isolation and identification of active actinomycetes.</title>
        <authorList>
            <person name="Sun X."/>
        </authorList>
    </citation>
    <scope>NUCLEOTIDE SEQUENCE [LARGE SCALE GENOMIC DNA]</scope>
    <source>
        <strain evidence="3 4">NEAU-D13</strain>
    </source>
</reference>
<proteinExistence type="predicted"/>